<name>A0ABY8EED6_9FIRM</name>
<proteinExistence type="predicted"/>
<evidence type="ECO:0000313" key="3">
    <source>
        <dbReference type="Proteomes" id="UP001222800"/>
    </source>
</evidence>
<dbReference type="Proteomes" id="UP001222800">
    <property type="component" value="Chromosome"/>
</dbReference>
<dbReference type="EMBL" id="CP120733">
    <property type="protein sequence ID" value="WFD11300.1"/>
    <property type="molecule type" value="Genomic_DNA"/>
</dbReference>
<feature type="domain" description="Glycoside hydrolase 123 catalytic" evidence="1">
    <location>
        <begin position="177"/>
        <end position="519"/>
    </location>
</feature>
<organism evidence="2 3">
    <name type="scientific">Tepidibacter hydrothermalis</name>
    <dbReference type="NCBI Taxonomy" id="3036126"/>
    <lineage>
        <taxon>Bacteria</taxon>
        <taxon>Bacillati</taxon>
        <taxon>Bacillota</taxon>
        <taxon>Clostridia</taxon>
        <taxon>Peptostreptococcales</taxon>
        <taxon>Peptostreptococcaceae</taxon>
        <taxon>Tepidibacter</taxon>
    </lineage>
</organism>
<gene>
    <name evidence="2" type="ORF">P4S50_04275</name>
</gene>
<reference evidence="2 3" key="1">
    <citation type="submission" date="2023-03" db="EMBL/GenBank/DDBJ databases">
        <title>Complete genome sequence of Tepidibacter sp. SWIR-1, isolated from a deep-sea hydrothermal vent.</title>
        <authorList>
            <person name="Li X."/>
        </authorList>
    </citation>
    <scope>NUCLEOTIDE SEQUENCE [LARGE SCALE GENOMIC DNA]</scope>
    <source>
        <strain evidence="2 3">SWIR-1</strain>
    </source>
</reference>
<dbReference type="InterPro" id="IPR025150">
    <property type="entry name" value="GH123_cat"/>
</dbReference>
<dbReference type="Pfam" id="PF13320">
    <property type="entry name" value="GH123_cat"/>
    <property type="match status" value="1"/>
</dbReference>
<protein>
    <submittedName>
        <fullName evidence="2">DUF4091 domain-containing protein</fullName>
    </submittedName>
</protein>
<evidence type="ECO:0000259" key="1">
    <source>
        <dbReference type="Pfam" id="PF13320"/>
    </source>
</evidence>
<dbReference type="RefSeq" id="WP_277733323.1">
    <property type="nucleotide sequence ID" value="NZ_CP120733.1"/>
</dbReference>
<accession>A0ABY8EED6</accession>
<evidence type="ECO:0000313" key="2">
    <source>
        <dbReference type="EMBL" id="WFD11300.1"/>
    </source>
</evidence>
<keyword evidence="3" id="KW-1185">Reference proteome</keyword>
<sequence>MNFDMKLYDSSTKHIRGQEENLIEMNREIDILRQEEFGFQILINSDKEYFCQLGKTNDIHWKGLGDKIRLELDIDENLREYFKIKFLGYVKDDMRNLVADPILDKKSLYIQEDYQMIWVEGEIPENYNKETIKVKIKAFYSKEYDREKLVAEKELEIKVIDYTLKPIKEGEFFLDLWQHLCNWARVYDVEYFSDEHFEIIDNYIKDLSNLGQRVIDLVVTDYSWAGQRCFEVDENFSNLFEMNIVKVFKNREGKIQCDFSSLDRYIETCFKHGIKQEINLFGLIGNWDAFLFGNPVKEHKDALRVIYYDENDGCFDYIKNKEELKDYLSLIFNHLVDMKLWDKVKVMSDEPDNAQIFKECSDFMQSAIPEYEIKYKCAIHNQEFFDKHGDNIESLSLSTCEIVNNIDTIKELKKEVDKRGGVLTWYSCCFPEKLNIFLKSPLIESRLKGWFTYYFEVDGFLRWAYGIWPGNVFEDVSYKYPRWTAGDMFFVYPGKNLKPMHSVRYKNFLFGIQDFDIFREIEKKGILKDEILNQIQNLLGSKEDMRALPERKVKMDYSLDYNKYNELRNKLVEKYLV</sequence>